<evidence type="ECO:0000256" key="3">
    <source>
        <dbReference type="ARBA" id="ARBA00023180"/>
    </source>
</evidence>
<dbReference type="PROSITE" id="PS51470">
    <property type="entry name" value="FG_GAP"/>
    <property type="match status" value="1"/>
</dbReference>
<reference evidence="5" key="1">
    <citation type="submission" date="2018-05" db="EMBL/GenBank/DDBJ databases">
        <authorList>
            <person name="Lanie J.A."/>
            <person name="Ng W.-L."/>
            <person name="Kazmierczak K.M."/>
            <person name="Andrzejewski T.M."/>
            <person name="Davidsen T.M."/>
            <person name="Wayne K.J."/>
            <person name="Tettelin H."/>
            <person name="Glass J.I."/>
            <person name="Rusch D."/>
            <person name="Podicherti R."/>
            <person name="Tsui H.-C.T."/>
            <person name="Winkler M.E."/>
        </authorList>
    </citation>
    <scope>NUCLEOTIDE SEQUENCE</scope>
</reference>
<dbReference type="InterPro" id="IPR026444">
    <property type="entry name" value="Secre_tail"/>
</dbReference>
<dbReference type="EMBL" id="UINC01075579">
    <property type="protein sequence ID" value="SVC13902.1"/>
    <property type="molecule type" value="Genomic_DNA"/>
</dbReference>
<sequence>SGQKSVNEGIRLGKSYNSGIAENQSSTTRENRSWSQFQKLVASDGMNGDLFGYSVDMNGNSIVIGSYLANGAEEQSGAVYIYEFQNESWVESNRLFEPMGIKHDHYGIQVRIDFNRLFVGVSHSEGNENNSGKILYYQRMGEDWNLIHTITEYEELPHNHFGLNFFVDGQMLIAGSPLYDGESHDEGVAFTFWPDITIVQADYAITVPRGTVHLDSLEISNSGMVPLIFQVVSDADWLTVYPLTNSLESQSTEVIDFLVNATAIDTGQYYQTITISYPESNIPNLTINLEINVEGGLLGIDETLPFVYSLQQNYPNPFNPTTTIQFSVPDRSKTELKVFDIMGREVITLVNQTLEPGYHQIIWNGQNGFGQSIASGMYFTVMRSENFKAVKKMILLK</sequence>
<feature type="non-terminal residue" evidence="5">
    <location>
        <position position="1"/>
    </location>
</feature>
<evidence type="ECO:0000256" key="2">
    <source>
        <dbReference type="ARBA" id="ARBA00022737"/>
    </source>
</evidence>
<dbReference type="InterPro" id="IPR013517">
    <property type="entry name" value="FG-GAP"/>
</dbReference>
<accession>A0A382JRE8</accession>
<dbReference type="Pfam" id="PF14312">
    <property type="entry name" value="FG-GAP_2"/>
    <property type="match status" value="1"/>
</dbReference>
<dbReference type="Gene3D" id="2.130.10.130">
    <property type="entry name" value="Integrin alpha, N-terminal"/>
    <property type="match status" value="1"/>
</dbReference>
<organism evidence="5">
    <name type="scientific">marine metagenome</name>
    <dbReference type="NCBI Taxonomy" id="408172"/>
    <lineage>
        <taxon>unclassified sequences</taxon>
        <taxon>metagenomes</taxon>
        <taxon>ecological metagenomes</taxon>
    </lineage>
</organism>
<keyword evidence="1" id="KW-0732">Signal</keyword>
<evidence type="ECO:0000259" key="4">
    <source>
        <dbReference type="Pfam" id="PF18962"/>
    </source>
</evidence>
<gene>
    <name evidence="5" type="ORF">METZ01_LOCUS266756</name>
</gene>
<name>A0A382JRE8_9ZZZZ</name>
<protein>
    <recommendedName>
        <fullName evidence="4">Secretion system C-terminal sorting domain-containing protein</fullName>
    </recommendedName>
</protein>
<dbReference type="NCBIfam" id="TIGR04183">
    <property type="entry name" value="Por_Secre_tail"/>
    <property type="match status" value="1"/>
</dbReference>
<proteinExistence type="predicted"/>
<dbReference type="Gene3D" id="2.60.40.4070">
    <property type="match status" value="1"/>
</dbReference>
<feature type="domain" description="Secretion system C-terminal sorting" evidence="4">
    <location>
        <begin position="314"/>
        <end position="394"/>
    </location>
</feature>
<evidence type="ECO:0000256" key="1">
    <source>
        <dbReference type="ARBA" id="ARBA00022729"/>
    </source>
</evidence>
<keyword evidence="3" id="KW-0325">Glycoprotein</keyword>
<dbReference type="InterPro" id="IPR028994">
    <property type="entry name" value="Integrin_alpha_N"/>
</dbReference>
<keyword evidence="2" id="KW-0677">Repeat</keyword>
<dbReference type="Pfam" id="PF18962">
    <property type="entry name" value="Por_Secre_tail"/>
    <property type="match status" value="1"/>
</dbReference>
<dbReference type="PANTHER" id="PTHR36220">
    <property type="entry name" value="UNNAMED PRODUCT"/>
    <property type="match status" value="1"/>
</dbReference>
<evidence type="ECO:0000313" key="5">
    <source>
        <dbReference type="EMBL" id="SVC13902.1"/>
    </source>
</evidence>
<dbReference type="InterPro" id="IPR013519">
    <property type="entry name" value="Int_alpha_beta-p"/>
</dbReference>
<dbReference type="PANTHER" id="PTHR36220:SF1">
    <property type="entry name" value="GAMMA TUBULIN COMPLEX COMPONENT C-TERMINAL DOMAIN-CONTAINING PROTEIN"/>
    <property type="match status" value="1"/>
</dbReference>
<dbReference type="AlphaFoldDB" id="A0A382JRE8"/>